<dbReference type="PANTHER" id="PTHR43133">
    <property type="entry name" value="RNA POLYMERASE ECF-TYPE SIGMA FACTO"/>
    <property type="match status" value="1"/>
</dbReference>
<dbReference type="InterPro" id="IPR014284">
    <property type="entry name" value="RNA_pol_sigma-70_dom"/>
</dbReference>
<accession>A0A1G9UE76</accession>
<keyword evidence="3" id="KW-0731">Sigma factor</keyword>
<dbReference type="InterPro" id="IPR013325">
    <property type="entry name" value="RNA_pol_sigma_r2"/>
</dbReference>
<dbReference type="InterPro" id="IPR013249">
    <property type="entry name" value="RNA_pol_sigma70_r4_t2"/>
</dbReference>
<dbReference type="SUPFAM" id="SSF88659">
    <property type="entry name" value="Sigma3 and sigma4 domains of RNA polymerase sigma factors"/>
    <property type="match status" value="1"/>
</dbReference>
<feature type="domain" description="RNA polymerase sigma-70 region 2" evidence="5">
    <location>
        <begin position="27"/>
        <end position="92"/>
    </location>
</feature>
<evidence type="ECO:0000256" key="4">
    <source>
        <dbReference type="ARBA" id="ARBA00023163"/>
    </source>
</evidence>
<dbReference type="Gene3D" id="1.10.1740.10">
    <property type="match status" value="1"/>
</dbReference>
<evidence type="ECO:0000256" key="1">
    <source>
        <dbReference type="ARBA" id="ARBA00010641"/>
    </source>
</evidence>
<dbReference type="InterPro" id="IPR013324">
    <property type="entry name" value="RNA_pol_sigma_r3/r4-like"/>
</dbReference>
<protein>
    <submittedName>
        <fullName evidence="7">RNA polymerase sigma-70 factor, ECF subfamily</fullName>
    </submittedName>
</protein>
<gene>
    <name evidence="7" type="ORF">SAMN05421820_104147</name>
</gene>
<evidence type="ECO:0000256" key="3">
    <source>
        <dbReference type="ARBA" id="ARBA00023082"/>
    </source>
</evidence>
<dbReference type="AlphaFoldDB" id="A0A1G9UE76"/>
<dbReference type="SUPFAM" id="SSF88946">
    <property type="entry name" value="Sigma2 domain of RNA polymerase sigma factors"/>
    <property type="match status" value="1"/>
</dbReference>
<keyword evidence="2" id="KW-0805">Transcription regulation</keyword>
<keyword evidence="8" id="KW-1185">Reference proteome</keyword>
<keyword evidence="4" id="KW-0804">Transcription</keyword>
<dbReference type="GO" id="GO:0003677">
    <property type="term" value="F:DNA binding"/>
    <property type="evidence" value="ECO:0007669"/>
    <property type="project" value="InterPro"/>
</dbReference>
<dbReference type="InterPro" id="IPR007627">
    <property type="entry name" value="RNA_pol_sigma70_r2"/>
</dbReference>
<dbReference type="PANTHER" id="PTHR43133:SF46">
    <property type="entry name" value="RNA POLYMERASE SIGMA-70 FACTOR ECF SUBFAMILY"/>
    <property type="match status" value="1"/>
</dbReference>
<dbReference type="GO" id="GO:0016987">
    <property type="term" value="F:sigma factor activity"/>
    <property type="evidence" value="ECO:0007669"/>
    <property type="project" value="UniProtKB-KW"/>
</dbReference>
<evidence type="ECO:0000313" key="8">
    <source>
        <dbReference type="Proteomes" id="UP000183200"/>
    </source>
</evidence>
<organism evidence="7 8">
    <name type="scientific">Pedobacter steynii</name>
    <dbReference type="NCBI Taxonomy" id="430522"/>
    <lineage>
        <taxon>Bacteria</taxon>
        <taxon>Pseudomonadati</taxon>
        <taxon>Bacteroidota</taxon>
        <taxon>Sphingobacteriia</taxon>
        <taxon>Sphingobacteriales</taxon>
        <taxon>Sphingobacteriaceae</taxon>
        <taxon>Pedobacter</taxon>
    </lineage>
</organism>
<dbReference type="EMBL" id="FNGY01000004">
    <property type="protein sequence ID" value="SDM58206.1"/>
    <property type="molecule type" value="Genomic_DNA"/>
</dbReference>
<dbReference type="Pfam" id="PF04542">
    <property type="entry name" value="Sigma70_r2"/>
    <property type="match status" value="1"/>
</dbReference>
<dbReference type="NCBIfam" id="TIGR02985">
    <property type="entry name" value="Sig70_bacteroi1"/>
    <property type="match status" value="1"/>
</dbReference>
<dbReference type="OrthoDB" id="1097528at2"/>
<dbReference type="InterPro" id="IPR036388">
    <property type="entry name" value="WH-like_DNA-bd_sf"/>
</dbReference>
<evidence type="ECO:0000313" key="7">
    <source>
        <dbReference type="EMBL" id="SDM58206.1"/>
    </source>
</evidence>
<dbReference type="InterPro" id="IPR014327">
    <property type="entry name" value="RNA_pol_sigma70_bacteroid"/>
</dbReference>
<evidence type="ECO:0000256" key="2">
    <source>
        <dbReference type="ARBA" id="ARBA00023015"/>
    </source>
</evidence>
<dbReference type="NCBIfam" id="TIGR02937">
    <property type="entry name" value="sigma70-ECF"/>
    <property type="match status" value="1"/>
</dbReference>
<evidence type="ECO:0000259" key="6">
    <source>
        <dbReference type="Pfam" id="PF08281"/>
    </source>
</evidence>
<dbReference type="InterPro" id="IPR039425">
    <property type="entry name" value="RNA_pol_sigma-70-like"/>
</dbReference>
<comment type="similarity">
    <text evidence="1">Belongs to the sigma-70 factor family. ECF subfamily.</text>
</comment>
<dbReference type="Gene3D" id="1.10.10.10">
    <property type="entry name" value="Winged helix-like DNA-binding domain superfamily/Winged helix DNA-binding domain"/>
    <property type="match status" value="1"/>
</dbReference>
<dbReference type="RefSeq" id="WP_074607314.1">
    <property type="nucleotide sequence ID" value="NZ_FNGY01000004.1"/>
</dbReference>
<reference evidence="8" key="1">
    <citation type="submission" date="2016-10" db="EMBL/GenBank/DDBJ databases">
        <authorList>
            <person name="Varghese N."/>
            <person name="Submissions S."/>
        </authorList>
    </citation>
    <scope>NUCLEOTIDE SEQUENCE [LARGE SCALE GENOMIC DNA]</scope>
    <source>
        <strain evidence="8">DSM 19110</strain>
    </source>
</reference>
<evidence type="ECO:0000259" key="5">
    <source>
        <dbReference type="Pfam" id="PF04542"/>
    </source>
</evidence>
<dbReference type="Proteomes" id="UP000183200">
    <property type="component" value="Unassembled WGS sequence"/>
</dbReference>
<name>A0A1G9UE76_9SPHI</name>
<sequence length="193" mass="22541">MKAYNQLSDAELCAALKASDERAYTEIYNRYWDKIYTVAVNRLNDKIEAEEVLQDVFFSLWKRRTTLDIQYSMNTYLSVAVKYQIINHQSRQLRKASQIATHIAMQEPAIDSTQLWFSEKELQHQLTMSINKLPEKCRIVFKMSREEYKTNSQIATELGLSEKTVEAHITRALVFLKTSLKVSIPLLMLLLKK</sequence>
<dbReference type="Pfam" id="PF08281">
    <property type="entry name" value="Sigma70_r4_2"/>
    <property type="match status" value="1"/>
</dbReference>
<dbReference type="GO" id="GO:0006352">
    <property type="term" value="P:DNA-templated transcription initiation"/>
    <property type="evidence" value="ECO:0007669"/>
    <property type="project" value="InterPro"/>
</dbReference>
<proteinExistence type="inferred from homology"/>
<feature type="domain" description="RNA polymerase sigma factor 70 region 4 type 2" evidence="6">
    <location>
        <begin position="125"/>
        <end position="175"/>
    </location>
</feature>